<keyword evidence="1" id="KW-0812">Transmembrane</keyword>
<feature type="transmembrane region" description="Helical" evidence="1">
    <location>
        <begin position="69"/>
        <end position="93"/>
    </location>
</feature>
<evidence type="ECO:0000256" key="1">
    <source>
        <dbReference type="SAM" id="Phobius"/>
    </source>
</evidence>
<feature type="transmembrane region" description="Helical" evidence="1">
    <location>
        <begin position="5"/>
        <end position="25"/>
    </location>
</feature>
<keyword evidence="1" id="KW-1133">Transmembrane helix</keyword>
<name>A0A7V8T0N9_9BACT</name>
<protein>
    <submittedName>
        <fullName evidence="2">Uncharacterized protein</fullName>
    </submittedName>
</protein>
<evidence type="ECO:0000313" key="3">
    <source>
        <dbReference type="Proteomes" id="UP000567293"/>
    </source>
</evidence>
<feature type="transmembrane region" description="Helical" evidence="1">
    <location>
        <begin position="37"/>
        <end position="57"/>
    </location>
</feature>
<sequence length="154" mass="16916">MIGFVVIVILYAVIGLMAAAGTIFMARKTLASKAEQIFYAMFLIMVAALYLAFTDYFGVATAWRLETAAVMVFVAIALLGARLPFVLIVGYSLHAMWDLLHELQAHGAYSLEPGQLTAIPLAYGVFCAAFDFCLAAYFYVRRAEWIAAWNAAPQ</sequence>
<gene>
    <name evidence="2" type="ORF">HRJ53_29725</name>
</gene>
<keyword evidence="3" id="KW-1185">Reference proteome</keyword>
<reference evidence="2" key="1">
    <citation type="submission" date="2020-06" db="EMBL/GenBank/DDBJ databases">
        <title>Legume-microbial interactions unlock mineral nutrients during tropical forest succession.</title>
        <authorList>
            <person name="Epihov D.Z."/>
        </authorList>
    </citation>
    <scope>NUCLEOTIDE SEQUENCE [LARGE SCALE GENOMIC DNA]</scope>
    <source>
        <strain evidence="2">Pan2503</strain>
    </source>
</reference>
<dbReference type="AlphaFoldDB" id="A0A7V8T0N9"/>
<accession>A0A7V8T0N9</accession>
<comment type="caution">
    <text evidence="2">The sequence shown here is derived from an EMBL/GenBank/DDBJ whole genome shotgun (WGS) entry which is preliminary data.</text>
</comment>
<keyword evidence="1" id="KW-0472">Membrane</keyword>
<feature type="transmembrane region" description="Helical" evidence="1">
    <location>
        <begin position="121"/>
        <end position="140"/>
    </location>
</feature>
<dbReference type="EMBL" id="JACDQQ010002870">
    <property type="protein sequence ID" value="MBA0089191.1"/>
    <property type="molecule type" value="Genomic_DNA"/>
</dbReference>
<dbReference type="InterPro" id="IPR046052">
    <property type="entry name" value="DUF6010"/>
</dbReference>
<dbReference type="Pfam" id="PF19473">
    <property type="entry name" value="DUF6010"/>
    <property type="match status" value="1"/>
</dbReference>
<evidence type="ECO:0000313" key="2">
    <source>
        <dbReference type="EMBL" id="MBA0089191.1"/>
    </source>
</evidence>
<proteinExistence type="predicted"/>
<dbReference type="Proteomes" id="UP000567293">
    <property type="component" value="Unassembled WGS sequence"/>
</dbReference>
<organism evidence="2 3">
    <name type="scientific">Candidatus Acidiferrum panamense</name>
    <dbReference type="NCBI Taxonomy" id="2741543"/>
    <lineage>
        <taxon>Bacteria</taxon>
        <taxon>Pseudomonadati</taxon>
        <taxon>Acidobacteriota</taxon>
        <taxon>Terriglobia</taxon>
        <taxon>Candidatus Acidiferrales</taxon>
        <taxon>Candidatus Acidiferrum</taxon>
    </lineage>
</organism>